<organism evidence="2 3">
    <name type="scientific">Pseudoxanthomonas japonensis</name>
    <dbReference type="NCBI Taxonomy" id="69284"/>
    <lineage>
        <taxon>Bacteria</taxon>
        <taxon>Pseudomonadati</taxon>
        <taxon>Pseudomonadota</taxon>
        <taxon>Gammaproteobacteria</taxon>
        <taxon>Lysobacterales</taxon>
        <taxon>Lysobacteraceae</taxon>
        <taxon>Pseudoxanthomonas</taxon>
    </lineage>
</organism>
<dbReference type="Gene3D" id="1.10.400.20">
    <property type="entry name" value="putative tagatose 6-phosphate kinase domain like"/>
    <property type="match status" value="1"/>
</dbReference>
<dbReference type="Gene3D" id="3.20.20.70">
    <property type="entry name" value="Aldolase class I"/>
    <property type="match status" value="1"/>
</dbReference>
<keyword evidence="3" id="KW-1185">Reference proteome</keyword>
<protein>
    <submittedName>
        <fullName evidence="2">D-tagatose-bisphosphate aldolase, class II, non-catalytic subunit</fullName>
    </submittedName>
</protein>
<reference evidence="2 3" key="1">
    <citation type="submission" date="2017-10" db="EMBL/GenBank/DDBJ databases">
        <title>Whole genome sequencing of members of genus Pseudoxanthomonas.</title>
        <authorList>
            <person name="Kumar S."/>
            <person name="Bansal K."/>
            <person name="Kaur A."/>
            <person name="Patil P."/>
            <person name="Sharma S."/>
            <person name="Patil P.B."/>
        </authorList>
    </citation>
    <scope>NUCLEOTIDE SEQUENCE [LARGE SCALE GENOMIC DNA]</scope>
    <source>
        <strain evidence="2 3">DSM 17109</strain>
    </source>
</reference>
<comment type="pathway">
    <text evidence="1">Carbohydrate metabolism; D-tagatose 6-phosphate degradation; D-glyceraldehyde 3-phosphate and glycerone phosphate from D-tagatose 6-phosphate: step 2/2.</text>
</comment>
<comment type="caution">
    <text evidence="2">The sequence shown here is derived from an EMBL/GenBank/DDBJ whole genome shotgun (WGS) entry which is preliminary data.</text>
</comment>
<dbReference type="RefSeq" id="WP_162335921.1">
    <property type="nucleotide sequence ID" value="NZ_JBHSRQ010000007.1"/>
</dbReference>
<dbReference type="InterPro" id="IPR013785">
    <property type="entry name" value="Aldolase_TIM"/>
</dbReference>
<dbReference type="Proteomes" id="UP000781710">
    <property type="component" value="Unassembled WGS sequence"/>
</dbReference>
<dbReference type="NCBIfam" id="TIGR02810">
    <property type="entry name" value="agaZ_gatZ"/>
    <property type="match status" value="1"/>
</dbReference>
<gene>
    <name evidence="2" type="ORF">CSC78_00340</name>
</gene>
<dbReference type="InterPro" id="IPR012062">
    <property type="entry name" value="GatZ/KbaZ-like"/>
</dbReference>
<dbReference type="PIRSF" id="PIRSF009264">
    <property type="entry name" value="TagBP_ald_AgaZ"/>
    <property type="match status" value="1"/>
</dbReference>
<dbReference type="PANTHER" id="PTHR32502">
    <property type="entry name" value="N-ACETYLGALACTOSAMINE PERMEASE II COMPONENT-RELATED"/>
    <property type="match status" value="1"/>
</dbReference>
<dbReference type="Pfam" id="PF08013">
    <property type="entry name" value="GatZ_KbaZ-like"/>
    <property type="match status" value="1"/>
</dbReference>
<dbReference type="EMBL" id="PDWW01000001">
    <property type="protein sequence ID" value="KAF1727309.1"/>
    <property type="molecule type" value="Genomic_DNA"/>
</dbReference>
<dbReference type="PANTHER" id="PTHR32502:SF2">
    <property type="entry name" value="D-TAGATOSE-1,6-BISPHOSPHATE ALDOLASE SUBUNIT KBAZ"/>
    <property type="match status" value="1"/>
</dbReference>
<evidence type="ECO:0000313" key="3">
    <source>
        <dbReference type="Proteomes" id="UP000781710"/>
    </source>
</evidence>
<accession>A0ABQ6ZLS2</accession>
<proteinExistence type="predicted"/>
<dbReference type="InterPro" id="IPR050303">
    <property type="entry name" value="GatZ_KbaZ_carbometab"/>
</dbReference>
<evidence type="ECO:0000256" key="1">
    <source>
        <dbReference type="ARBA" id="ARBA00005191"/>
    </source>
</evidence>
<name>A0ABQ6ZLS2_9GAMM</name>
<sequence>MHALLDLIARHKQGHAVGVTSVCSAHPIVIEATLRHAAENASPLVLFEATCNQVNQDGGYTGMTPADFVAFVHGIAGQVGFDTARIALGGDHLGPNPWTSLDADAAMDKAEVMVATYVAAGFRKIHLDCSMACEGDPVPLPESEIVRRAVRLCRAAEVAYASAGGEAPVYVIGTEVPVPGGATEAIEGLETTTPAAARATIDAHREAFHAAGLERAWERVIASVVQPGVEFDHHEVIDYVPAKAKALSEAIVPLPGMVYEAHSTDYQTREALQALVRDHFAILKVGPGLTFALREALWALDAIERDWIAPGKRANLRDVALQRMREQPKHWQRYYHADGDALTVDLQYSLSDRIRYYWPDPVIEDARARLFGNLRDQPPPLPLVSQHLPHALHALRHGRATLDPQSLAMAHISAVLDDYHHACHPHEHP</sequence>
<evidence type="ECO:0000313" key="2">
    <source>
        <dbReference type="EMBL" id="KAF1727309.1"/>
    </source>
</evidence>
<dbReference type="SUPFAM" id="SSF51569">
    <property type="entry name" value="Aldolase"/>
    <property type="match status" value="1"/>
</dbReference>